<dbReference type="Pfam" id="PF13649">
    <property type="entry name" value="Methyltransf_25"/>
    <property type="match status" value="1"/>
</dbReference>
<accession>A0A9D2U7E9</accession>
<dbReference type="Proteomes" id="UP000823889">
    <property type="component" value="Unassembled WGS sequence"/>
</dbReference>
<keyword evidence="2" id="KW-0489">Methyltransferase</keyword>
<dbReference type="EMBL" id="DWUQ01000057">
    <property type="protein sequence ID" value="HJD43981.1"/>
    <property type="molecule type" value="Genomic_DNA"/>
</dbReference>
<dbReference type="SUPFAM" id="SSF53335">
    <property type="entry name" value="S-adenosyl-L-methionine-dependent methyltransferases"/>
    <property type="match status" value="1"/>
</dbReference>
<dbReference type="InterPro" id="IPR041698">
    <property type="entry name" value="Methyltransf_25"/>
</dbReference>
<dbReference type="CDD" id="cd02440">
    <property type="entry name" value="AdoMet_MTases"/>
    <property type="match status" value="1"/>
</dbReference>
<dbReference type="GO" id="GO:0032259">
    <property type="term" value="P:methylation"/>
    <property type="evidence" value="ECO:0007669"/>
    <property type="project" value="UniProtKB-KW"/>
</dbReference>
<dbReference type="AlphaFoldDB" id="A0A9D2U7E9"/>
<proteinExistence type="predicted"/>
<reference evidence="2" key="1">
    <citation type="journal article" date="2021" name="PeerJ">
        <title>Extensive microbial diversity within the chicken gut microbiome revealed by metagenomics and culture.</title>
        <authorList>
            <person name="Gilroy R."/>
            <person name="Ravi A."/>
            <person name="Getino M."/>
            <person name="Pursley I."/>
            <person name="Horton D.L."/>
            <person name="Alikhan N.F."/>
            <person name="Baker D."/>
            <person name="Gharbi K."/>
            <person name="Hall N."/>
            <person name="Watson M."/>
            <person name="Adriaenssens E.M."/>
            <person name="Foster-Nyarko E."/>
            <person name="Jarju S."/>
            <person name="Secka A."/>
            <person name="Antonio M."/>
            <person name="Oren A."/>
            <person name="Chaudhuri R.R."/>
            <person name="La Ragione R."/>
            <person name="Hildebrand F."/>
            <person name="Pallen M.J."/>
        </authorList>
    </citation>
    <scope>NUCLEOTIDE SEQUENCE</scope>
    <source>
        <strain evidence="2">9264</strain>
    </source>
</reference>
<evidence type="ECO:0000313" key="3">
    <source>
        <dbReference type="Proteomes" id="UP000823889"/>
    </source>
</evidence>
<protein>
    <submittedName>
        <fullName evidence="2">Methyltransferase domain-containing protein</fullName>
    </submittedName>
</protein>
<feature type="domain" description="Methyltransferase" evidence="1">
    <location>
        <begin position="65"/>
        <end position="120"/>
    </location>
</feature>
<keyword evidence="2" id="KW-0808">Transferase</keyword>
<dbReference type="GO" id="GO:0008168">
    <property type="term" value="F:methyltransferase activity"/>
    <property type="evidence" value="ECO:0007669"/>
    <property type="project" value="UniProtKB-KW"/>
</dbReference>
<organism evidence="2 3">
    <name type="scientific">Candidatus Paenalcaligenes intestinipullorum</name>
    <dbReference type="NCBI Taxonomy" id="2838718"/>
    <lineage>
        <taxon>Bacteria</taxon>
        <taxon>Pseudomonadati</taxon>
        <taxon>Pseudomonadota</taxon>
        <taxon>Betaproteobacteria</taxon>
        <taxon>Burkholderiales</taxon>
        <taxon>Alcaligenaceae</taxon>
        <taxon>Paenalcaligenes</taxon>
    </lineage>
</organism>
<gene>
    <name evidence="2" type="ORF">H9906_03015</name>
</gene>
<dbReference type="Gene3D" id="3.40.50.150">
    <property type="entry name" value="Vaccinia Virus protein VP39"/>
    <property type="match status" value="1"/>
</dbReference>
<comment type="caution">
    <text evidence="2">The sequence shown here is derived from an EMBL/GenBank/DDBJ whole genome shotgun (WGS) entry which is preliminary data.</text>
</comment>
<sequence>MFLKDVEFATMYREHFAAVGRGRTPVSKWEAKAAAMTLDSVAETSMDPYLVQLLALMALEPSDTVLDVGCGSGSLAVAMAAQAKAVYALDYSPTMLAHVQARAAQQSINTIHTIEKDWYEPWDEVPMCEVAVASRSSLVEDMAAAVIKLSQKARRRVWLTYPTDRQFGPPKVRVVPHIHWGCRSIFMCPRFCISWVCKRPCSLLRRRTDGR</sequence>
<reference evidence="2" key="2">
    <citation type="submission" date="2021-04" db="EMBL/GenBank/DDBJ databases">
        <authorList>
            <person name="Gilroy R."/>
        </authorList>
    </citation>
    <scope>NUCLEOTIDE SEQUENCE</scope>
    <source>
        <strain evidence="2">9264</strain>
    </source>
</reference>
<name>A0A9D2U7E9_9BURK</name>
<evidence type="ECO:0000313" key="2">
    <source>
        <dbReference type="EMBL" id="HJD43981.1"/>
    </source>
</evidence>
<evidence type="ECO:0000259" key="1">
    <source>
        <dbReference type="Pfam" id="PF13649"/>
    </source>
</evidence>
<dbReference type="InterPro" id="IPR029063">
    <property type="entry name" value="SAM-dependent_MTases_sf"/>
</dbReference>